<dbReference type="EMBL" id="SLWB01000004">
    <property type="protein sequence ID" value="TCN70218.1"/>
    <property type="molecule type" value="Genomic_DNA"/>
</dbReference>
<dbReference type="RefSeq" id="WP_131838771.1">
    <property type="nucleotide sequence ID" value="NZ_SLWB01000004.1"/>
</dbReference>
<evidence type="ECO:0000313" key="2">
    <source>
        <dbReference type="EMBL" id="TCN70218.1"/>
    </source>
</evidence>
<organism evidence="2 3">
    <name type="scientific">Acetobacteroides hydrogenigenes</name>
    <dbReference type="NCBI Taxonomy" id="979970"/>
    <lineage>
        <taxon>Bacteria</taxon>
        <taxon>Pseudomonadati</taxon>
        <taxon>Bacteroidota</taxon>
        <taxon>Bacteroidia</taxon>
        <taxon>Bacteroidales</taxon>
        <taxon>Rikenellaceae</taxon>
        <taxon>Acetobacteroides</taxon>
    </lineage>
</organism>
<dbReference type="NCBIfam" id="TIGR04335">
    <property type="entry name" value="AmmeMemoSam_A"/>
    <property type="match status" value="1"/>
</dbReference>
<comment type="caution">
    <text evidence="2">The sequence shown here is derived from an EMBL/GenBank/DDBJ whole genome shotgun (WGS) entry which is preliminary data.</text>
</comment>
<proteinExistence type="predicted"/>
<dbReference type="Pfam" id="PF01871">
    <property type="entry name" value="AMMECR1"/>
    <property type="match status" value="1"/>
</dbReference>
<dbReference type="InterPro" id="IPR036071">
    <property type="entry name" value="AMMECR1_dom_sf"/>
</dbReference>
<dbReference type="AlphaFoldDB" id="A0A4R2EM80"/>
<reference evidence="2 3" key="1">
    <citation type="submission" date="2019-03" db="EMBL/GenBank/DDBJ databases">
        <title>Genomic Encyclopedia of Archaeal and Bacterial Type Strains, Phase II (KMG-II): from individual species to whole genera.</title>
        <authorList>
            <person name="Goeker M."/>
        </authorList>
    </citation>
    <scope>NUCLEOTIDE SEQUENCE [LARGE SCALE GENOMIC DNA]</scope>
    <source>
        <strain evidence="2 3">RL-C</strain>
    </source>
</reference>
<dbReference type="Gene3D" id="3.30.700.20">
    <property type="entry name" value="Hypothetical protein ph0010, domain 1"/>
    <property type="match status" value="1"/>
</dbReference>
<dbReference type="InterPro" id="IPR002733">
    <property type="entry name" value="AMMECR1_domain"/>
</dbReference>
<dbReference type="PROSITE" id="PS51112">
    <property type="entry name" value="AMMECR1"/>
    <property type="match status" value="1"/>
</dbReference>
<dbReference type="PANTHER" id="PTHR13016:SF0">
    <property type="entry name" value="AMME SYNDROME CANDIDATE GENE 1 PROTEIN"/>
    <property type="match status" value="1"/>
</dbReference>
<accession>A0A4R2EM80</accession>
<dbReference type="InterPro" id="IPR027485">
    <property type="entry name" value="AMMECR1_N"/>
</dbReference>
<protein>
    <recommendedName>
        <fullName evidence="1">AMMECR1 domain-containing protein</fullName>
    </recommendedName>
</protein>
<dbReference type="PANTHER" id="PTHR13016">
    <property type="entry name" value="AMMECR1 HOMOLOG"/>
    <property type="match status" value="1"/>
</dbReference>
<dbReference type="Proteomes" id="UP000294830">
    <property type="component" value="Unassembled WGS sequence"/>
</dbReference>
<keyword evidence="3" id="KW-1185">Reference proteome</keyword>
<dbReference type="InterPro" id="IPR023473">
    <property type="entry name" value="AMMECR1"/>
</dbReference>
<dbReference type="InterPro" id="IPR027623">
    <property type="entry name" value="AmmeMemoSam_A"/>
</dbReference>
<gene>
    <name evidence="2" type="ORF">CLV25_104173</name>
</gene>
<evidence type="ECO:0000259" key="1">
    <source>
        <dbReference type="PROSITE" id="PS51112"/>
    </source>
</evidence>
<evidence type="ECO:0000313" key="3">
    <source>
        <dbReference type="Proteomes" id="UP000294830"/>
    </source>
</evidence>
<dbReference type="Gene3D" id="3.30.1490.150">
    <property type="entry name" value="Hypothetical protein ph0010, domain 2"/>
    <property type="match status" value="1"/>
</dbReference>
<dbReference type="SUPFAM" id="SSF143447">
    <property type="entry name" value="AMMECR1-like"/>
    <property type="match status" value="1"/>
</dbReference>
<name>A0A4R2EM80_9BACT</name>
<dbReference type="OrthoDB" id="9785549at2"/>
<sequence>MSTPSTVFAKLARETLEAAFGGKDPEPSPSHELARRAACFVSLHTSDGSLRGCIGTLEPRRSSLYEEIKTNAISAAFKDPRFPPLSEEELDDLEISVDILHNPELIKSEDELDPDIYGVIMESGYKRGVLLPNIPSVTSVQEQLRIVRRKAGILPEEKVKLYRFMVDRYY</sequence>
<feature type="domain" description="AMMECR1" evidence="1">
    <location>
        <begin position="1"/>
        <end position="170"/>
    </location>
</feature>